<sequence>MMCIFMGQCHWWKVTAAATVFFRTMRAGPDGKPMLGTGSRNLGARLSDYEENLDEDGNIVTGKAGELPPGASLATDPRKLPPSFRPNWLPGGKSKDPLWAIKDDSALAARGVTPRPDSNPNKDYHILLGPSENRTSPEEYGAAMESTQDLWMNTNTESMGDVQAFLTEIEGMEE</sequence>
<name>A0ABV1TGY6_9ACTN</name>
<organism evidence="2 3">
    <name type="scientific">Streptomyces sp. 900105755</name>
    <dbReference type="NCBI Taxonomy" id="3154389"/>
    <lineage>
        <taxon>Bacteria</taxon>
        <taxon>Bacillati</taxon>
        <taxon>Actinomycetota</taxon>
        <taxon>Actinomycetes</taxon>
        <taxon>Kitasatosporales</taxon>
        <taxon>Streptomycetaceae</taxon>
        <taxon>Streptomyces</taxon>
    </lineage>
</organism>
<dbReference type="EMBL" id="JBEOZM010000007">
    <property type="protein sequence ID" value="MER6269301.1"/>
    <property type="molecule type" value="Genomic_DNA"/>
</dbReference>
<evidence type="ECO:0000256" key="1">
    <source>
        <dbReference type="SAM" id="MobiDB-lite"/>
    </source>
</evidence>
<protein>
    <submittedName>
        <fullName evidence="2">Uncharacterized protein</fullName>
    </submittedName>
</protein>
<proteinExistence type="predicted"/>
<gene>
    <name evidence="2" type="ORF">ABT211_18680</name>
</gene>
<evidence type="ECO:0000313" key="3">
    <source>
        <dbReference type="Proteomes" id="UP001490365"/>
    </source>
</evidence>
<comment type="caution">
    <text evidence="2">The sequence shown here is derived from an EMBL/GenBank/DDBJ whole genome shotgun (WGS) entry which is preliminary data.</text>
</comment>
<dbReference type="Proteomes" id="UP001490365">
    <property type="component" value="Unassembled WGS sequence"/>
</dbReference>
<accession>A0ABV1TGY6</accession>
<evidence type="ECO:0000313" key="2">
    <source>
        <dbReference type="EMBL" id="MER6269301.1"/>
    </source>
</evidence>
<reference evidence="2 3" key="1">
    <citation type="submission" date="2024-06" db="EMBL/GenBank/DDBJ databases">
        <title>The Natural Products Discovery Center: Release of the First 8490 Sequenced Strains for Exploring Actinobacteria Biosynthetic Diversity.</title>
        <authorList>
            <person name="Kalkreuter E."/>
            <person name="Kautsar S.A."/>
            <person name="Yang D."/>
            <person name="Bader C.D."/>
            <person name="Teijaro C.N."/>
            <person name="Fluegel L."/>
            <person name="Davis C.M."/>
            <person name="Simpson J.R."/>
            <person name="Lauterbach L."/>
            <person name="Steele A.D."/>
            <person name="Gui C."/>
            <person name="Meng S."/>
            <person name="Li G."/>
            <person name="Viehrig K."/>
            <person name="Ye F."/>
            <person name="Su P."/>
            <person name="Kiefer A.F."/>
            <person name="Nichols A."/>
            <person name="Cepeda A.J."/>
            <person name="Yan W."/>
            <person name="Fan B."/>
            <person name="Jiang Y."/>
            <person name="Adhikari A."/>
            <person name="Zheng C.-J."/>
            <person name="Schuster L."/>
            <person name="Cowan T.M."/>
            <person name="Smanski M.J."/>
            <person name="Chevrette M.G."/>
            <person name="De Carvalho L.P.S."/>
            <person name="Shen B."/>
        </authorList>
    </citation>
    <scope>NUCLEOTIDE SEQUENCE [LARGE SCALE GENOMIC DNA]</scope>
    <source>
        <strain evidence="2 3">NPDC001694</strain>
    </source>
</reference>
<keyword evidence="3" id="KW-1185">Reference proteome</keyword>
<dbReference type="RefSeq" id="WP_351957829.1">
    <property type="nucleotide sequence ID" value="NZ_JBEOZM010000007.1"/>
</dbReference>
<feature type="region of interest" description="Disordered" evidence="1">
    <location>
        <begin position="60"/>
        <end position="97"/>
    </location>
</feature>